<proteinExistence type="predicted"/>
<name>A0A9W7FH42_9STRA</name>
<reference evidence="2" key="1">
    <citation type="submission" date="2022-07" db="EMBL/GenBank/DDBJ databases">
        <title>Genome analysis of Parmales, a sister group of diatoms, reveals the evolutionary specialization of diatoms from phago-mixotrophs to photoautotrophs.</title>
        <authorList>
            <person name="Ban H."/>
            <person name="Sato S."/>
            <person name="Yoshikawa S."/>
            <person name="Kazumasa Y."/>
            <person name="Nakamura Y."/>
            <person name="Ichinomiya M."/>
            <person name="Saitoh K."/>
            <person name="Sato N."/>
            <person name="Blanc-Mathieu R."/>
            <person name="Endo H."/>
            <person name="Kuwata A."/>
            <person name="Ogata H."/>
        </authorList>
    </citation>
    <scope>NUCLEOTIDE SEQUENCE</scope>
</reference>
<keyword evidence="1" id="KW-0472">Membrane</keyword>
<gene>
    <name evidence="2" type="ORF">TrRE_jg13339</name>
</gene>
<dbReference type="Proteomes" id="UP001165082">
    <property type="component" value="Unassembled WGS sequence"/>
</dbReference>
<dbReference type="OrthoDB" id="8062037at2759"/>
<comment type="caution">
    <text evidence="2">The sequence shown here is derived from an EMBL/GenBank/DDBJ whole genome shotgun (WGS) entry which is preliminary data.</text>
</comment>
<evidence type="ECO:0000313" key="3">
    <source>
        <dbReference type="Proteomes" id="UP001165082"/>
    </source>
</evidence>
<sequence length="184" mass="20599">MTPFIPDANLELTEVDLTSILKSATRSKLFYACVFNLVSALILVVYNTVVKNVTNRVHGEDRDNCANVILGWVTFKADPLRLGYCVYAEIITTYLEVLKGWIMHNSHMRTYSCRLRVSSIVSTLASLGGEETEEGTRGHLEIERIQNTAASANDASDALAVWIDVVSLWVRMGFYIMIWGDLGF</sequence>
<protein>
    <submittedName>
        <fullName evidence="2">Uncharacterized protein</fullName>
    </submittedName>
</protein>
<organism evidence="2 3">
    <name type="scientific">Triparma retinervis</name>
    <dbReference type="NCBI Taxonomy" id="2557542"/>
    <lineage>
        <taxon>Eukaryota</taxon>
        <taxon>Sar</taxon>
        <taxon>Stramenopiles</taxon>
        <taxon>Ochrophyta</taxon>
        <taxon>Bolidophyceae</taxon>
        <taxon>Parmales</taxon>
        <taxon>Triparmaceae</taxon>
        <taxon>Triparma</taxon>
    </lineage>
</organism>
<keyword evidence="1" id="KW-0812">Transmembrane</keyword>
<feature type="non-terminal residue" evidence="2">
    <location>
        <position position="184"/>
    </location>
</feature>
<evidence type="ECO:0000313" key="2">
    <source>
        <dbReference type="EMBL" id="GMI12277.1"/>
    </source>
</evidence>
<keyword evidence="3" id="KW-1185">Reference proteome</keyword>
<dbReference type="EMBL" id="BRXZ01000468">
    <property type="protein sequence ID" value="GMI12277.1"/>
    <property type="molecule type" value="Genomic_DNA"/>
</dbReference>
<dbReference type="AlphaFoldDB" id="A0A9W7FH42"/>
<keyword evidence="1" id="KW-1133">Transmembrane helix</keyword>
<accession>A0A9W7FH42</accession>
<evidence type="ECO:0000256" key="1">
    <source>
        <dbReference type="SAM" id="Phobius"/>
    </source>
</evidence>
<feature type="transmembrane region" description="Helical" evidence="1">
    <location>
        <begin position="29"/>
        <end position="49"/>
    </location>
</feature>